<evidence type="ECO:0000256" key="5">
    <source>
        <dbReference type="ARBA" id="ARBA00022989"/>
    </source>
</evidence>
<evidence type="ECO:0000256" key="7">
    <source>
        <dbReference type="SAM" id="Phobius"/>
    </source>
</evidence>
<comment type="similarity">
    <text evidence="2">Belongs to the acyltransferase 3 family.</text>
</comment>
<comment type="subcellular location">
    <subcellularLocation>
        <location evidence="1">Cell membrane</location>
        <topology evidence="1">Multi-pass membrane protein</topology>
    </subcellularLocation>
</comment>
<dbReference type="GO" id="GO:0016413">
    <property type="term" value="F:O-acetyltransferase activity"/>
    <property type="evidence" value="ECO:0007669"/>
    <property type="project" value="TreeGrafter"/>
</dbReference>
<name>A0A839U0T6_9HYPH</name>
<evidence type="ECO:0000256" key="1">
    <source>
        <dbReference type="ARBA" id="ARBA00004651"/>
    </source>
</evidence>
<evidence type="ECO:0000313" key="9">
    <source>
        <dbReference type="EMBL" id="MBB3144536.1"/>
    </source>
</evidence>
<dbReference type="PANTHER" id="PTHR40074">
    <property type="entry name" value="O-ACETYLTRANSFERASE WECH"/>
    <property type="match status" value="1"/>
</dbReference>
<keyword evidence="4 7" id="KW-0812">Transmembrane</keyword>
<feature type="transmembrane region" description="Helical" evidence="7">
    <location>
        <begin position="118"/>
        <end position="139"/>
    </location>
</feature>
<comment type="caution">
    <text evidence="9">The sequence shown here is derived from an EMBL/GenBank/DDBJ whole genome shotgun (WGS) entry which is preliminary data.</text>
</comment>
<feature type="transmembrane region" description="Helical" evidence="7">
    <location>
        <begin position="285"/>
        <end position="308"/>
    </location>
</feature>
<dbReference type="AlphaFoldDB" id="A0A839U0T6"/>
<feature type="transmembrane region" description="Helical" evidence="7">
    <location>
        <begin position="52"/>
        <end position="69"/>
    </location>
</feature>
<dbReference type="Proteomes" id="UP000554520">
    <property type="component" value="Unassembled WGS sequence"/>
</dbReference>
<dbReference type="Pfam" id="PF01757">
    <property type="entry name" value="Acyl_transf_3"/>
    <property type="match status" value="1"/>
</dbReference>
<feature type="transmembrane region" description="Helical" evidence="7">
    <location>
        <begin position="250"/>
        <end position="273"/>
    </location>
</feature>
<evidence type="ECO:0000259" key="8">
    <source>
        <dbReference type="Pfam" id="PF01757"/>
    </source>
</evidence>
<feature type="transmembrane region" description="Helical" evidence="7">
    <location>
        <begin position="12"/>
        <end position="32"/>
    </location>
</feature>
<organism evidence="9 10">
    <name type="scientific">Phyllobacterium trifolii</name>
    <dbReference type="NCBI Taxonomy" id="300193"/>
    <lineage>
        <taxon>Bacteria</taxon>
        <taxon>Pseudomonadati</taxon>
        <taxon>Pseudomonadota</taxon>
        <taxon>Alphaproteobacteria</taxon>
        <taxon>Hyphomicrobiales</taxon>
        <taxon>Phyllobacteriaceae</taxon>
        <taxon>Phyllobacterium</taxon>
    </lineage>
</organism>
<feature type="transmembrane region" description="Helical" evidence="7">
    <location>
        <begin position="81"/>
        <end position="98"/>
    </location>
</feature>
<evidence type="ECO:0000256" key="6">
    <source>
        <dbReference type="ARBA" id="ARBA00023136"/>
    </source>
</evidence>
<gene>
    <name evidence="9" type="ORF">FHS21_000932</name>
</gene>
<evidence type="ECO:0000313" key="10">
    <source>
        <dbReference type="Proteomes" id="UP000554520"/>
    </source>
</evidence>
<evidence type="ECO:0000256" key="2">
    <source>
        <dbReference type="ARBA" id="ARBA00007400"/>
    </source>
</evidence>
<proteinExistence type="inferred from homology"/>
<keyword evidence="5 7" id="KW-1133">Transmembrane helix</keyword>
<feature type="transmembrane region" description="Helical" evidence="7">
    <location>
        <begin position="176"/>
        <end position="194"/>
    </location>
</feature>
<feature type="transmembrane region" description="Helical" evidence="7">
    <location>
        <begin position="206"/>
        <end position="230"/>
    </location>
</feature>
<keyword evidence="3" id="KW-1003">Cell membrane</keyword>
<dbReference type="GO" id="GO:0005886">
    <property type="term" value="C:plasma membrane"/>
    <property type="evidence" value="ECO:0007669"/>
    <property type="project" value="UniProtKB-SubCell"/>
</dbReference>
<keyword evidence="10" id="KW-1185">Reference proteome</keyword>
<accession>A0A839U0T6</accession>
<keyword evidence="6 7" id="KW-0472">Membrane</keyword>
<feature type="transmembrane region" description="Helical" evidence="7">
    <location>
        <begin position="320"/>
        <end position="339"/>
    </location>
</feature>
<dbReference type="InterPro" id="IPR002656">
    <property type="entry name" value="Acyl_transf_3_dom"/>
</dbReference>
<sequence length="371" mass="40840">MSTGEKARVDWVDIAKGICIIFVVMMHSVLGVENEAGARGWMHPVVAFAQPFRMPDFFMISGLFLSLVIDRSWLRYADRKIVHFAYFYVLWLTIQFLFKAPGIVAESGTGGALSAYLLAFIQPFGTLWFIYLLPVFFVVTRLIKGVNVWLVLLIAAVLETLPIHTGWLVVDEFCSRFVYFFAGYAFAPAIFRLAEWLRQRPVTALLILGVWALINGLLVFTPASEAFAAWIPAEAYTSGGLGGWANVPLISLAAGGAGALAIVSVSALIAHMAQSWEAIVKPLRWLGAHSIIVYLAFFLPMALARTVLLKTGIVTDIGTISLLTVICGVIGPVVLYWLIQWSGYGQFLFKRPQWAHIDRAPAPRGALASAE</sequence>
<evidence type="ECO:0000256" key="4">
    <source>
        <dbReference type="ARBA" id="ARBA00022692"/>
    </source>
</evidence>
<reference evidence="9 10" key="1">
    <citation type="submission" date="2020-08" db="EMBL/GenBank/DDBJ databases">
        <title>Genomic Encyclopedia of Type Strains, Phase III (KMG-III): the genomes of soil and plant-associated and newly described type strains.</title>
        <authorList>
            <person name="Whitman W."/>
        </authorList>
    </citation>
    <scope>NUCLEOTIDE SEQUENCE [LARGE SCALE GENOMIC DNA]</scope>
    <source>
        <strain evidence="9 10">CECT 7015</strain>
    </source>
</reference>
<feature type="domain" description="Acyltransferase 3" evidence="8">
    <location>
        <begin position="10"/>
        <end position="339"/>
    </location>
</feature>
<dbReference type="RefSeq" id="WP_112525571.1">
    <property type="nucleotide sequence ID" value="NZ_JACHXN010000002.1"/>
</dbReference>
<protein>
    <submittedName>
        <fullName evidence="9">Putative membrane protein YcfT</fullName>
    </submittedName>
</protein>
<dbReference type="PANTHER" id="PTHR40074:SF4">
    <property type="entry name" value="INNER MEMBRANE PROTEIN YCFT"/>
    <property type="match status" value="1"/>
</dbReference>
<evidence type="ECO:0000256" key="3">
    <source>
        <dbReference type="ARBA" id="ARBA00022475"/>
    </source>
</evidence>
<dbReference type="EMBL" id="JACHXN010000002">
    <property type="protein sequence ID" value="MBB3144536.1"/>
    <property type="molecule type" value="Genomic_DNA"/>
</dbReference>
<dbReference type="GO" id="GO:0009246">
    <property type="term" value="P:enterobacterial common antigen biosynthetic process"/>
    <property type="evidence" value="ECO:0007669"/>
    <property type="project" value="TreeGrafter"/>
</dbReference>
<feature type="transmembrane region" description="Helical" evidence="7">
    <location>
        <begin position="146"/>
        <end position="170"/>
    </location>
</feature>